<comment type="caution">
    <text evidence="2">The sequence shown here is derived from an EMBL/GenBank/DDBJ whole genome shotgun (WGS) entry which is preliminary data.</text>
</comment>
<dbReference type="Proteomes" id="UP001162811">
    <property type="component" value="Unassembled WGS sequence"/>
</dbReference>
<evidence type="ECO:0000256" key="1">
    <source>
        <dbReference type="SAM" id="MobiDB-lite"/>
    </source>
</evidence>
<reference evidence="2" key="2">
    <citation type="journal article" date="2023" name="Front. Microbiol.">
        <title>Ralstonia chuxiongensis sp. nov., Ralstonia mojiangensis sp. nov., and Ralstonia soli sp. nov., isolated from tobacco fields, are three novel species in the family Burkholderiaceae.</title>
        <authorList>
            <person name="Lu C.H."/>
            <person name="Zhang Y.Y."/>
            <person name="Jiang N."/>
            <person name="Chen W."/>
            <person name="Shao X."/>
            <person name="Zhao Z.M."/>
            <person name="Lu W.L."/>
            <person name="Hu X."/>
            <person name="Xi Y.X."/>
            <person name="Zou S.Y."/>
            <person name="Wei Q.J."/>
            <person name="Lin Z.L."/>
            <person name="Gong L."/>
            <person name="Gai X.T."/>
            <person name="Zhang L.Q."/>
            <person name="Li J.Y."/>
            <person name="Jin Y."/>
            <person name="Xia Z.Y."/>
        </authorList>
    </citation>
    <scope>NUCLEOTIDE SEQUENCE</scope>
    <source>
        <strain evidence="2">21MJYT02-11</strain>
    </source>
</reference>
<organism evidence="2 3">
    <name type="scientific">Ralstonia soli</name>
    <dbReference type="NCBI Taxonomy" id="2953896"/>
    <lineage>
        <taxon>Bacteria</taxon>
        <taxon>Pseudomonadati</taxon>
        <taxon>Pseudomonadota</taxon>
        <taxon>Betaproteobacteria</taxon>
        <taxon>Burkholderiales</taxon>
        <taxon>Burkholderiaceae</taxon>
        <taxon>Ralstonia</taxon>
    </lineage>
</organism>
<dbReference type="RefSeq" id="WP_252682764.1">
    <property type="nucleotide sequence ID" value="NZ_JAMXHT010000006.1"/>
</dbReference>
<evidence type="ECO:0000313" key="3">
    <source>
        <dbReference type="Proteomes" id="UP001162811"/>
    </source>
</evidence>
<evidence type="ECO:0000313" key="2">
    <source>
        <dbReference type="EMBL" id="MCO5400138.1"/>
    </source>
</evidence>
<proteinExistence type="predicted"/>
<accession>A0ABT1ANY9</accession>
<protein>
    <submittedName>
        <fullName evidence="2">Uncharacterized protein</fullName>
    </submittedName>
</protein>
<gene>
    <name evidence="2" type="ORF">NG900_18215</name>
</gene>
<keyword evidence="3" id="KW-1185">Reference proteome</keyword>
<name>A0ABT1ANY9_9RALS</name>
<feature type="region of interest" description="Disordered" evidence="1">
    <location>
        <begin position="95"/>
        <end position="117"/>
    </location>
</feature>
<reference evidence="2" key="1">
    <citation type="submission" date="2022-06" db="EMBL/GenBank/DDBJ databases">
        <authorList>
            <person name="Lu C.-H."/>
        </authorList>
    </citation>
    <scope>NUCLEOTIDE SEQUENCE</scope>
    <source>
        <strain evidence="2">21MJYT02-11</strain>
    </source>
</reference>
<dbReference type="EMBL" id="JAMXHT010000006">
    <property type="protein sequence ID" value="MCO5400138.1"/>
    <property type="molecule type" value="Genomic_DNA"/>
</dbReference>
<sequence length="117" mass="12438">MALMQKASAVMKKAARIERKNSDIAIFCLVIAHFDAATVLSKFDTDTTGIESDALGSARDAFGFDVGTQSAGVDAFCLNAGVWNANKAARRRLVVRSPSPGRTHHPCRFPCGPQSAA</sequence>